<keyword evidence="3" id="KW-1185">Reference proteome</keyword>
<evidence type="ECO:0000313" key="2">
    <source>
        <dbReference type="EMBL" id="KAF5406402.1"/>
    </source>
</evidence>
<dbReference type="Gene3D" id="2.20.110.10">
    <property type="entry name" value="Histone H3 K4-specific methyltransferase SET7/9 N-terminal domain"/>
    <property type="match status" value="3"/>
</dbReference>
<evidence type="ECO:0000256" key="1">
    <source>
        <dbReference type="ARBA" id="ARBA00022737"/>
    </source>
</evidence>
<accession>A0A8J4X3U9</accession>
<dbReference type="EMBL" id="LUCH01000017">
    <property type="protein sequence ID" value="KAF5406402.1"/>
    <property type="molecule type" value="Genomic_DNA"/>
</dbReference>
<dbReference type="OrthoDB" id="423343at2759"/>
<keyword evidence="1" id="KW-0677">Repeat</keyword>
<protein>
    <recommendedName>
        <fullName evidence="4">MORN repeat-containing protein 1</fullName>
    </recommendedName>
</protein>
<dbReference type="PANTHER" id="PTHR43215:SF14">
    <property type="entry name" value="RADIAL SPOKE HEAD 1 HOMOLOG"/>
    <property type="match status" value="1"/>
</dbReference>
<organism evidence="2 3">
    <name type="scientific">Paragonimus heterotremus</name>
    <dbReference type="NCBI Taxonomy" id="100268"/>
    <lineage>
        <taxon>Eukaryota</taxon>
        <taxon>Metazoa</taxon>
        <taxon>Spiralia</taxon>
        <taxon>Lophotrochozoa</taxon>
        <taxon>Platyhelminthes</taxon>
        <taxon>Trematoda</taxon>
        <taxon>Digenea</taxon>
        <taxon>Plagiorchiida</taxon>
        <taxon>Troglotremata</taxon>
        <taxon>Troglotrematidae</taxon>
        <taxon>Paragonimus</taxon>
    </lineage>
</organism>
<sequence length="538" mass="59771">MLTGSYKGATNSCNRHGFGFYEYGRGFYRYEGEWKEGQKHGSYFSHISDMFLGFGKLIIGDGSFYTGQFVNGEITGIGTQYYASTGNTYEGKFHFGERQGQGIMRYKNGSAYCGEWVANARQGQGTLFDTEGGCYCGRFWANKKTGTGRYRNDKIVYDGDWCDNLFDGIGKLEFSTGQTYEGCFHAGKPHGHGTLIRADRKAPFFVGLWEDGKPCNEAHFLTVCSNIPSKEPISSKQADFLPFGDADFSLEMPTSALLSNQATVINYAIPQSQMIEGFDLTLCVQSKTNAIFSEESNRQLLLWIGRRLSDEREDGVVINFHVNTPTSPMLDFLSQTGTTAINSPMGYSIQPLGWSHMEPVSSDENQQECTDNVEAKKIDFEDVGSEINSDGQTSIVVPDLSVQSEPIQQPQIKEVFYFLQVTGRGLAYWPKLSVDECLLQSYAVHSENTSIDVSSEDAPKVICTSETDCTNNTLVETKTIKSVHSSTEADTRAEFVLVVEDVSPDPEDGVEFANQYLDQHILCSPKRLPTLFVCLNPC</sequence>
<dbReference type="SMART" id="SM00698">
    <property type="entry name" value="MORN"/>
    <property type="match status" value="7"/>
</dbReference>
<name>A0A8J4X3U9_9TREM</name>
<comment type="caution">
    <text evidence="2">The sequence shown here is derived from an EMBL/GenBank/DDBJ whole genome shotgun (WGS) entry which is preliminary data.</text>
</comment>
<reference evidence="2" key="1">
    <citation type="submission" date="2019-05" db="EMBL/GenBank/DDBJ databases">
        <title>Annotation for the trematode Paragonimus heterotremus.</title>
        <authorList>
            <person name="Choi Y.-J."/>
        </authorList>
    </citation>
    <scope>NUCLEOTIDE SEQUENCE</scope>
    <source>
        <strain evidence="2">LC</strain>
    </source>
</reference>
<dbReference type="Pfam" id="PF02493">
    <property type="entry name" value="MORN"/>
    <property type="match status" value="7"/>
</dbReference>
<gene>
    <name evidence="2" type="ORF">PHET_00087</name>
</gene>
<dbReference type="PANTHER" id="PTHR43215">
    <property type="entry name" value="RADIAL SPOKE HEAD 1 HOMOLOG"/>
    <property type="match status" value="1"/>
</dbReference>
<proteinExistence type="predicted"/>
<evidence type="ECO:0008006" key="4">
    <source>
        <dbReference type="Google" id="ProtNLM"/>
    </source>
</evidence>
<dbReference type="InterPro" id="IPR003409">
    <property type="entry name" value="MORN"/>
</dbReference>
<evidence type="ECO:0000313" key="3">
    <source>
        <dbReference type="Proteomes" id="UP000748531"/>
    </source>
</evidence>
<dbReference type="SUPFAM" id="SSF82185">
    <property type="entry name" value="Histone H3 K4-specific methyltransferase SET7/9 N-terminal domain"/>
    <property type="match status" value="2"/>
</dbReference>
<dbReference type="Proteomes" id="UP000748531">
    <property type="component" value="Unassembled WGS sequence"/>
</dbReference>
<dbReference type="AlphaFoldDB" id="A0A8J4X3U9"/>